<keyword evidence="3" id="KW-1185">Reference proteome</keyword>
<dbReference type="Gene3D" id="3.30.420.10">
    <property type="entry name" value="Ribonuclease H-like superfamily/Ribonuclease H"/>
    <property type="match status" value="1"/>
</dbReference>
<dbReference type="InterPro" id="IPR012337">
    <property type="entry name" value="RNaseH-like_sf"/>
</dbReference>
<organism evidence="2 3">
    <name type="scientific">Coregonus suidteri</name>
    <dbReference type="NCBI Taxonomy" id="861788"/>
    <lineage>
        <taxon>Eukaryota</taxon>
        <taxon>Metazoa</taxon>
        <taxon>Chordata</taxon>
        <taxon>Craniata</taxon>
        <taxon>Vertebrata</taxon>
        <taxon>Euteleostomi</taxon>
        <taxon>Actinopterygii</taxon>
        <taxon>Neopterygii</taxon>
        <taxon>Teleostei</taxon>
        <taxon>Protacanthopterygii</taxon>
        <taxon>Salmoniformes</taxon>
        <taxon>Salmonidae</taxon>
        <taxon>Coregoninae</taxon>
        <taxon>Coregonus</taxon>
    </lineage>
</organism>
<proteinExistence type="predicted"/>
<reference evidence="2 3" key="1">
    <citation type="submission" date="2021-04" db="EMBL/GenBank/DDBJ databases">
        <authorList>
            <person name="De Guttry C."/>
            <person name="Zahm M."/>
            <person name="Klopp C."/>
            <person name="Cabau C."/>
            <person name="Louis A."/>
            <person name="Berthelot C."/>
            <person name="Parey E."/>
            <person name="Roest Crollius H."/>
            <person name="Montfort J."/>
            <person name="Robinson-Rechavi M."/>
            <person name="Bucao C."/>
            <person name="Bouchez O."/>
            <person name="Gislard M."/>
            <person name="Lluch J."/>
            <person name="Milhes M."/>
            <person name="Lampietro C."/>
            <person name="Lopez Roques C."/>
            <person name="Donnadieu C."/>
            <person name="Braasch I."/>
            <person name="Desvignes T."/>
            <person name="Postlethwait J."/>
            <person name="Bobe J."/>
            <person name="Wedekind C."/>
            <person name="Guiguen Y."/>
        </authorList>
    </citation>
    <scope>NUCLEOTIDE SEQUENCE [LARGE SCALE GENOMIC DNA]</scope>
    <source>
        <strain evidence="2">Cs_M1</strain>
        <tissue evidence="2">Blood</tissue>
    </source>
</reference>
<dbReference type="AlphaFoldDB" id="A0AAN8LWK9"/>
<dbReference type="GO" id="GO:0003676">
    <property type="term" value="F:nucleic acid binding"/>
    <property type="evidence" value="ECO:0007669"/>
    <property type="project" value="InterPro"/>
</dbReference>
<feature type="compositionally biased region" description="Polar residues" evidence="1">
    <location>
        <begin position="134"/>
        <end position="146"/>
    </location>
</feature>
<evidence type="ECO:0000313" key="3">
    <source>
        <dbReference type="Proteomes" id="UP001356427"/>
    </source>
</evidence>
<evidence type="ECO:0000313" key="2">
    <source>
        <dbReference type="EMBL" id="KAK6312221.1"/>
    </source>
</evidence>
<feature type="region of interest" description="Disordered" evidence="1">
    <location>
        <begin position="76"/>
        <end position="99"/>
    </location>
</feature>
<sequence length="220" mass="24615">MIGVNLIGPFTKSRNGNSWCLTATDHFTKWVEAKPIKFSKGRDETGEATSKVMMDIFNTHGSPEVILSDRERWNTNGLVNGPTRPLMSTRKGAGETEGELPELGNHLLRVTSVEANNILQLEQLDGRPLKALTPYTSVKPNRQRPSTVRAPQRVSHPPEPVSLDRSDSLCPELEGDQLEDLGVLTNTQTWIHLMSSITNPPPTFHYISYSYCYYHVVIIC</sequence>
<evidence type="ECO:0008006" key="4">
    <source>
        <dbReference type="Google" id="ProtNLM"/>
    </source>
</evidence>
<dbReference type="InterPro" id="IPR036397">
    <property type="entry name" value="RNaseH_sf"/>
</dbReference>
<dbReference type="Proteomes" id="UP001356427">
    <property type="component" value="Unassembled WGS sequence"/>
</dbReference>
<name>A0AAN8LWK9_9TELE</name>
<evidence type="ECO:0000256" key="1">
    <source>
        <dbReference type="SAM" id="MobiDB-lite"/>
    </source>
</evidence>
<dbReference type="SUPFAM" id="SSF53098">
    <property type="entry name" value="Ribonuclease H-like"/>
    <property type="match status" value="1"/>
</dbReference>
<feature type="region of interest" description="Disordered" evidence="1">
    <location>
        <begin position="132"/>
        <end position="166"/>
    </location>
</feature>
<gene>
    <name evidence="2" type="ORF">J4Q44_G00178850</name>
</gene>
<dbReference type="EMBL" id="JAGTTL010000015">
    <property type="protein sequence ID" value="KAK6312221.1"/>
    <property type="molecule type" value="Genomic_DNA"/>
</dbReference>
<accession>A0AAN8LWK9</accession>
<protein>
    <recommendedName>
        <fullName evidence="4">Integrase catalytic domain-containing protein</fullName>
    </recommendedName>
</protein>
<comment type="caution">
    <text evidence="2">The sequence shown here is derived from an EMBL/GenBank/DDBJ whole genome shotgun (WGS) entry which is preliminary data.</text>
</comment>